<accession>A0ABW0BTW2</accession>
<organism evidence="2 3">
    <name type="scientific">Algoriphagus aquatilis</name>
    <dbReference type="NCBI Taxonomy" id="490186"/>
    <lineage>
        <taxon>Bacteria</taxon>
        <taxon>Pseudomonadati</taxon>
        <taxon>Bacteroidota</taxon>
        <taxon>Cytophagia</taxon>
        <taxon>Cytophagales</taxon>
        <taxon>Cyclobacteriaceae</taxon>
        <taxon>Algoriphagus</taxon>
    </lineage>
</organism>
<keyword evidence="3" id="KW-1185">Reference proteome</keyword>
<evidence type="ECO:0000313" key="3">
    <source>
        <dbReference type="Proteomes" id="UP001596163"/>
    </source>
</evidence>
<dbReference type="Proteomes" id="UP001596163">
    <property type="component" value="Unassembled WGS sequence"/>
</dbReference>
<reference evidence="3" key="1">
    <citation type="journal article" date="2019" name="Int. J. Syst. Evol. Microbiol.">
        <title>The Global Catalogue of Microorganisms (GCM) 10K type strain sequencing project: providing services to taxonomists for standard genome sequencing and annotation.</title>
        <authorList>
            <consortium name="The Broad Institute Genomics Platform"/>
            <consortium name="The Broad Institute Genome Sequencing Center for Infectious Disease"/>
            <person name="Wu L."/>
            <person name="Ma J."/>
        </authorList>
    </citation>
    <scope>NUCLEOTIDE SEQUENCE [LARGE SCALE GENOMIC DNA]</scope>
    <source>
        <strain evidence="3">CGMCC 1.7030</strain>
    </source>
</reference>
<evidence type="ECO:0008006" key="4">
    <source>
        <dbReference type="Google" id="ProtNLM"/>
    </source>
</evidence>
<dbReference type="RefSeq" id="WP_377911512.1">
    <property type="nucleotide sequence ID" value="NZ_JBHSKS010000001.1"/>
</dbReference>
<evidence type="ECO:0000256" key="1">
    <source>
        <dbReference type="SAM" id="SignalP"/>
    </source>
</evidence>
<name>A0ABW0BTW2_9BACT</name>
<keyword evidence="1" id="KW-0732">Signal</keyword>
<protein>
    <recommendedName>
        <fullName evidence="4">Outer membrane protein beta-barrel domain-containing protein</fullName>
    </recommendedName>
</protein>
<dbReference type="EMBL" id="JBHSKS010000001">
    <property type="protein sequence ID" value="MFC5190439.1"/>
    <property type="molecule type" value="Genomic_DNA"/>
</dbReference>
<comment type="caution">
    <text evidence="2">The sequence shown here is derived from an EMBL/GenBank/DDBJ whole genome shotgun (WGS) entry which is preliminary data.</text>
</comment>
<gene>
    <name evidence="2" type="ORF">ACFPIK_01570</name>
</gene>
<proteinExistence type="predicted"/>
<feature type="chain" id="PRO_5047461055" description="Outer membrane protein beta-barrel domain-containing protein" evidence="1">
    <location>
        <begin position="19"/>
        <end position="250"/>
    </location>
</feature>
<evidence type="ECO:0000313" key="2">
    <source>
        <dbReference type="EMBL" id="MFC5190439.1"/>
    </source>
</evidence>
<feature type="signal peptide" evidence="1">
    <location>
        <begin position="1"/>
        <end position="18"/>
    </location>
</feature>
<sequence>MKKLIAILLILIVFESFAQTPNALINNKGTVNKAISAKNPWLGGQVGYKFGGSGEFADNLIASARLMYEIDLGSKKFVLPVMGNLSQLRDNLSENLTVDEKEIARNQDILTSTQGLNVGLYPYYLIFEKAYFSLLAHGTLAFKLNSFTDVHSNPVYLQQGRFSLGIEAYIGKKDPTTGKYPWTISIAPVTTVFSSMDYKAIFGTERSSLTSLEITSVLPIGKGVGFLLEGVISNNSVIRTGLLFSSELIN</sequence>